<dbReference type="AlphaFoldDB" id="A0A1Y1Y7M3"/>
<evidence type="ECO:0000313" key="1">
    <source>
        <dbReference type="EMBL" id="ORX94017.1"/>
    </source>
</evidence>
<reference evidence="1 2" key="1">
    <citation type="submission" date="2016-07" db="EMBL/GenBank/DDBJ databases">
        <title>Pervasive Adenine N6-methylation of Active Genes in Fungi.</title>
        <authorList>
            <consortium name="DOE Joint Genome Institute"/>
            <person name="Mondo S.J."/>
            <person name="Dannebaum R.O."/>
            <person name="Kuo R.C."/>
            <person name="Labutti K."/>
            <person name="Haridas S."/>
            <person name="Kuo A."/>
            <person name="Salamov A."/>
            <person name="Ahrendt S.R."/>
            <person name="Lipzen A."/>
            <person name="Sullivan W."/>
            <person name="Andreopoulos W.B."/>
            <person name="Clum A."/>
            <person name="Lindquist E."/>
            <person name="Daum C."/>
            <person name="Ramamoorthy G.K."/>
            <person name="Gryganskyi A."/>
            <person name="Culley D."/>
            <person name="Magnuson J.K."/>
            <person name="James T.Y."/>
            <person name="O'Malley M.A."/>
            <person name="Stajich J.E."/>
            <person name="Spatafora J.W."/>
            <person name="Visel A."/>
            <person name="Grigoriev I.V."/>
        </authorList>
    </citation>
    <scope>NUCLEOTIDE SEQUENCE [LARGE SCALE GENOMIC DNA]</scope>
    <source>
        <strain evidence="1 2">CBS 931.73</strain>
    </source>
</reference>
<accession>A0A1Y1Y7M3</accession>
<name>A0A1Y1Y7M3_9FUNG</name>
<dbReference type="STRING" id="1314790.A0A1Y1Y7M3"/>
<dbReference type="Proteomes" id="UP000193498">
    <property type="component" value="Unassembled WGS sequence"/>
</dbReference>
<evidence type="ECO:0000313" key="2">
    <source>
        <dbReference type="Proteomes" id="UP000193498"/>
    </source>
</evidence>
<comment type="caution">
    <text evidence="1">The sequence shown here is derived from an EMBL/GenBank/DDBJ whole genome shotgun (WGS) entry which is preliminary data.</text>
</comment>
<protein>
    <submittedName>
        <fullName evidence="1">Uncharacterized protein</fullName>
    </submittedName>
</protein>
<sequence>MPSNSIASLQKLVDSILSTKGNVQKKLHKLAQIILGKSILFIKGNPYRILEGEFYIRSENHPDPFTHEQTLQSLFGRWYFHRAGSSDTAKYRGGTYKGLDLTLSTDPNVTFAFLIRSIELVVSNVPRAEKSVRKSGLGIIEGPSLCVDHILKVTGNKSISDLVEQLDPELSAILPKGWRSSPKSTHILGLELNPSSELIQPTKLLESPRIGLSLNSSKPNNLKHGMSFIMRPYRFLSNGKGIKKGKPHMILRAHECLETEEICELVGVRESNIQKYLQWMEIGVQTCQQGNHPALIDDLFQKYVGSLNSQRFCELYGICLILNKTVDDSQ</sequence>
<keyword evidence="2" id="KW-1185">Reference proteome</keyword>
<dbReference type="InParanoid" id="A0A1Y1Y7M3"/>
<dbReference type="OrthoDB" id="16851at2759"/>
<gene>
    <name evidence="1" type="ORF">K493DRAFT_302339</name>
</gene>
<organism evidence="1 2">
    <name type="scientific">Basidiobolus meristosporus CBS 931.73</name>
    <dbReference type="NCBI Taxonomy" id="1314790"/>
    <lineage>
        <taxon>Eukaryota</taxon>
        <taxon>Fungi</taxon>
        <taxon>Fungi incertae sedis</taxon>
        <taxon>Zoopagomycota</taxon>
        <taxon>Entomophthoromycotina</taxon>
        <taxon>Basidiobolomycetes</taxon>
        <taxon>Basidiobolales</taxon>
        <taxon>Basidiobolaceae</taxon>
        <taxon>Basidiobolus</taxon>
    </lineage>
</organism>
<proteinExistence type="predicted"/>
<dbReference type="EMBL" id="MCFE01000216">
    <property type="protein sequence ID" value="ORX94017.1"/>
    <property type="molecule type" value="Genomic_DNA"/>
</dbReference>